<protein>
    <submittedName>
        <fullName evidence="3">Uncharacterized protein</fullName>
    </submittedName>
</protein>
<keyword evidence="2" id="KW-0812">Transmembrane</keyword>
<evidence type="ECO:0000313" key="4">
    <source>
        <dbReference type="Proteomes" id="UP000095347"/>
    </source>
</evidence>
<feature type="compositionally biased region" description="Pro residues" evidence="1">
    <location>
        <begin position="214"/>
        <end position="225"/>
    </location>
</feature>
<reference evidence="4" key="1">
    <citation type="submission" date="2016-07" db="EMBL/GenBank/DDBJ databases">
        <authorList>
            <person name="Florea S."/>
            <person name="Webb J.S."/>
            <person name="Jaromczyk J."/>
            <person name="Schardl C.L."/>
        </authorList>
    </citation>
    <scope>NUCLEOTIDE SEQUENCE [LARGE SCALE GENOMIC DNA]</scope>
    <source>
        <strain evidence="4">MV-1</strain>
    </source>
</reference>
<feature type="transmembrane region" description="Helical" evidence="2">
    <location>
        <begin position="134"/>
        <end position="154"/>
    </location>
</feature>
<keyword evidence="4" id="KW-1185">Reference proteome</keyword>
<evidence type="ECO:0000313" key="3">
    <source>
        <dbReference type="EMBL" id="OEJ67584.1"/>
    </source>
</evidence>
<dbReference type="AlphaFoldDB" id="A0A1E5Q893"/>
<evidence type="ECO:0000256" key="2">
    <source>
        <dbReference type="SAM" id="Phobius"/>
    </source>
</evidence>
<dbReference type="OrthoDB" id="9994531at2"/>
<comment type="caution">
    <text evidence="3">The sequence shown here is derived from an EMBL/GenBank/DDBJ whole genome shotgun (WGS) entry which is preliminary data.</text>
</comment>
<sequence>MANTGKPAWPQTPDGTTDWEVVFEDPQSGFIQLVAQSPSADTLRLTATVVIDKLFTRRGDEVEVARLKNELELILGIPSEISVMQTGVSGLLRQIKETRIEKARVYIERKRSGAAIDRRSGWLWKIDVLLKPKVLLPLGLVFILFISGLVYALLQSTMGGYVRPAPVAEAPAVTPEATPEASAETASKTPPEATPPSQSASQPPSAQPDAASPEGPPTITPPPPVKPVRILLKTMRWPLSSQSATKRAQYYAVVINVANWDDKVEVCRWVPNVMDRLYQAFDRVLPQDRNAQDAELVELQRILPNILNQIFKAPLVSQVDVLRYGDPRFKTATKPPYCTSPDKAQ</sequence>
<dbReference type="Proteomes" id="UP000095347">
    <property type="component" value="Unassembled WGS sequence"/>
</dbReference>
<feature type="compositionally biased region" description="Low complexity" evidence="1">
    <location>
        <begin position="172"/>
        <end position="213"/>
    </location>
</feature>
<feature type="region of interest" description="Disordered" evidence="1">
    <location>
        <begin position="172"/>
        <end position="225"/>
    </location>
</feature>
<evidence type="ECO:0000256" key="1">
    <source>
        <dbReference type="SAM" id="MobiDB-lite"/>
    </source>
</evidence>
<gene>
    <name evidence="3" type="ORF">BEN30_09165</name>
</gene>
<keyword evidence="2" id="KW-0472">Membrane</keyword>
<proteinExistence type="predicted"/>
<name>A0A1E5Q893_9PROT</name>
<dbReference type="EMBL" id="MCGG01000021">
    <property type="protein sequence ID" value="OEJ67584.1"/>
    <property type="molecule type" value="Genomic_DNA"/>
</dbReference>
<accession>A0A1E5Q893</accession>
<dbReference type="STRING" id="28181.BEN30_09165"/>
<dbReference type="RefSeq" id="WP_069957737.1">
    <property type="nucleotide sequence ID" value="NZ_MCGG01000021.1"/>
</dbReference>
<keyword evidence="2" id="KW-1133">Transmembrane helix</keyword>
<organism evidence="3 4">
    <name type="scientific">Magnetovibrio blakemorei</name>
    <dbReference type="NCBI Taxonomy" id="28181"/>
    <lineage>
        <taxon>Bacteria</taxon>
        <taxon>Pseudomonadati</taxon>
        <taxon>Pseudomonadota</taxon>
        <taxon>Alphaproteobacteria</taxon>
        <taxon>Rhodospirillales</taxon>
        <taxon>Magnetovibrionaceae</taxon>
        <taxon>Magnetovibrio</taxon>
    </lineage>
</organism>